<dbReference type="WBParaSite" id="PS1159_v2.g15387.t1">
    <property type="protein sequence ID" value="PS1159_v2.g15387.t1"/>
    <property type="gene ID" value="PS1159_v2.g15387"/>
</dbReference>
<dbReference type="Proteomes" id="UP000887580">
    <property type="component" value="Unplaced"/>
</dbReference>
<protein>
    <submittedName>
        <fullName evidence="2">Uncharacterized protein</fullName>
    </submittedName>
</protein>
<organism evidence="1 2">
    <name type="scientific">Panagrolaimus sp. PS1159</name>
    <dbReference type="NCBI Taxonomy" id="55785"/>
    <lineage>
        <taxon>Eukaryota</taxon>
        <taxon>Metazoa</taxon>
        <taxon>Ecdysozoa</taxon>
        <taxon>Nematoda</taxon>
        <taxon>Chromadorea</taxon>
        <taxon>Rhabditida</taxon>
        <taxon>Tylenchina</taxon>
        <taxon>Panagrolaimomorpha</taxon>
        <taxon>Panagrolaimoidea</taxon>
        <taxon>Panagrolaimidae</taxon>
        <taxon>Panagrolaimus</taxon>
    </lineage>
</organism>
<evidence type="ECO:0000313" key="1">
    <source>
        <dbReference type="Proteomes" id="UP000887580"/>
    </source>
</evidence>
<accession>A0AC35FCC5</accession>
<name>A0AC35FCC5_9BILA</name>
<sequence length="101" mass="11433">MVQGGLLRVSTKEPGTRTILLPTEETRRHSLMTPDFVVFRKKKPALLGARKHLSEINPSFIKEEEIGNGNDHEQLGSTKVKKTYTFFFYLSKLVSCILGIL</sequence>
<reference evidence="2" key="1">
    <citation type="submission" date="2022-11" db="UniProtKB">
        <authorList>
            <consortium name="WormBaseParasite"/>
        </authorList>
    </citation>
    <scope>IDENTIFICATION</scope>
</reference>
<proteinExistence type="predicted"/>
<evidence type="ECO:0000313" key="2">
    <source>
        <dbReference type="WBParaSite" id="PS1159_v2.g15387.t1"/>
    </source>
</evidence>